<protein>
    <submittedName>
        <fullName evidence="2">Uncharacterized protein</fullName>
    </submittedName>
</protein>
<evidence type="ECO:0000313" key="3">
    <source>
        <dbReference type="Proteomes" id="UP000076858"/>
    </source>
</evidence>
<dbReference type="AlphaFoldDB" id="A0A164YK23"/>
<accession>A0A164YK23</accession>
<name>A0A164YK23_9CRUS</name>
<comment type="caution">
    <text evidence="2">The sequence shown here is derived from an EMBL/GenBank/DDBJ whole genome shotgun (WGS) entry which is preliminary data.</text>
</comment>
<evidence type="ECO:0000256" key="1">
    <source>
        <dbReference type="SAM" id="Phobius"/>
    </source>
</evidence>
<evidence type="ECO:0000313" key="2">
    <source>
        <dbReference type="EMBL" id="KZS15334.1"/>
    </source>
</evidence>
<keyword evidence="1" id="KW-1133">Transmembrane helix</keyword>
<keyword evidence="1" id="KW-0812">Transmembrane</keyword>
<sequence length="63" mass="6895">MMIINSSSELVIFDFRLILSNSFCVCVCVCVCVLVNPIFIGSSIRQKSTGLLCLSAYPLCSSR</sequence>
<feature type="transmembrane region" description="Helical" evidence="1">
    <location>
        <begin position="17"/>
        <end position="39"/>
    </location>
</feature>
<reference evidence="2 3" key="1">
    <citation type="submission" date="2016-03" db="EMBL/GenBank/DDBJ databases">
        <title>EvidentialGene: Evidence-directed Construction of Genes on Genomes.</title>
        <authorList>
            <person name="Gilbert D.G."/>
            <person name="Choi J.-H."/>
            <person name="Mockaitis K."/>
            <person name="Colbourne J."/>
            <person name="Pfrender M."/>
        </authorList>
    </citation>
    <scope>NUCLEOTIDE SEQUENCE [LARGE SCALE GENOMIC DNA]</scope>
    <source>
        <strain evidence="2 3">Xinb3</strain>
        <tissue evidence="2">Complete organism</tissue>
    </source>
</reference>
<proteinExistence type="predicted"/>
<keyword evidence="3" id="KW-1185">Reference proteome</keyword>
<organism evidence="2 3">
    <name type="scientific">Daphnia magna</name>
    <dbReference type="NCBI Taxonomy" id="35525"/>
    <lineage>
        <taxon>Eukaryota</taxon>
        <taxon>Metazoa</taxon>
        <taxon>Ecdysozoa</taxon>
        <taxon>Arthropoda</taxon>
        <taxon>Crustacea</taxon>
        <taxon>Branchiopoda</taxon>
        <taxon>Diplostraca</taxon>
        <taxon>Cladocera</taxon>
        <taxon>Anomopoda</taxon>
        <taxon>Daphniidae</taxon>
        <taxon>Daphnia</taxon>
    </lineage>
</organism>
<gene>
    <name evidence="2" type="ORF">APZ42_019124</name>
</gene>
<dbReference type="EMBL" id="LRGB01000886">
    <property type="protein sequence ID" value="KZS15334.1"/>
    <property type="molecule type" value="Genomic_DNA"/>
</dbReference>
<dbReference type="Proteomes" id="UP000076858">
    <property type="component" value="Unassembled WGS sequence"/>
</dbReference>
<keyword evidence="1" id="KW-0472">Membrane</keyword>